<organism evidence="1 2">
    <name type="scientific">Enterobacter roggenkampii</name>
    <dbReference type="NCBI Taxonomy" id="1812935"/>
    <lineage>
        <taxon>Bacteria</taxon>
        <taxon>Pseudomonadati</taxon>
        <taxon>Pseudomonadota</taxon>
        <taxon>Gammaproteobacteria</taxon>
        <taxon>Enterobacterales</taxon>
        <taxon>Enterobacteriaceae</taxon>
        <taxon>Enterobacter</taxon>
        <taxon>Enterobacter cloacae complex</taxon>
    </lineage>
</organism>
<dbReference type="EMBL" id="AP023447">
    <property type="protein sequence ID" value="BCL40614.1"/>
    <property type="molecule type" value="Genomic_DNA"/>
</dbReference>
<evidence type="ECO:0000313" key="2">
    <source>
        <dbReference type="Proteomes" id="UP000595858"/>
    </source>
</evidence>
<gene>
    <name evidence="1" type="primary">cps1A</name>
    <name evidence="1" type="ORF">OIPHN260_01160</name>
</gene>
<dbReference type="RefSeq" id="WP_223861913.1">
    <property type="nucleotide sequence ID" value="NZ_AP023447.1"/>
</dbReference>
<reference evidence="1" key="1">
    <citation type="journal article" date="2020" name="J Glob Antimicrob Resist">
        <title>Genomic characterization of clinical Enterobacter roggenkampii co-harboring blaIMP-1- and blaGES-5-encoding IncP6 and mcr-9-encoding IncHI2 plasmids isolated in Japan.</title>
        <authorList>
            <person name="Umeda K."/>
            <person name="Nakamura H."/>
            <person name="Fukuda A."/>
            <person name="Matsumoto Y."/>
            <person name="Motooka D."/>
            <person name="Nakamura S."/>
            <person name="Yasui Y."/>
            <person name="Yoshida H."/>
            <person name="Kawahara R."/>
        </authorList>
    </citation>
    <scope>NUCLEOTIDE SEQUENCE</scope>
    <source>
        <strain evidence="1">OIPH-N260</strain>
    </source>
</reference>
<name>A0AAU9B6A3_9ENTR</name>
<dbReference type="Gene3D" id="3.90.550.20">
    <property type="match status" value="1"/>
</dbReference>
<dbReference type="Proteomes" id="UP000595858">
    <property type="component" value="Chromosome"/>
</dbReference>
<dbReference type="GO" id="GO:0016757">
    <property type="term" value="F:glycosyltransferase activity"/>
    <property type="evidence" value="ECO:0007669"/>
    <property type="project" value="InterPro"/>
</dbReference>
<dbReference type="SUPFAM" id="SSF53448">
    <property type="entry name" value="Nucleotide-diphospho-sugar transferases"/>
    <property type="match status" value="1"/>
</dbReference>
<dbReference type="InterPro" id="IPR008441">
    <property type="entry name" value="AfumC-like_glycosyl_Trfase"/>
</dbReference>
<dbReference type="AlphaFoldDB" id="A0AAU9B6A3"/>
<sequence>MMNLNATNKLIKKTRRWHKKTGFSLFQRAACHFERKKKEAIFSIIDDLKVQPDDSHTAEPMQSNIIWICWFQGLDNAPELVKRCVDSVYKHSNGYEIIIITEDNFSDYITLPGVIIEKYNSELIGKAHFSDLLRCCLLYEYGGVWLDSTIFMAHDLPSYLANYSFCSLRFTPADCSGSISNGFWTTYFLVSEKNGYLIGNVMNVLLEYWQKHDKIIDYFLMDYIFSYYFENDSHSREIILSQPVLGENRFLLKNSMNEHFSLEIQKQFMEDPIGIYKLSYKGSYRTSNNGQPTIYSLILDGTFELK</sequence>
<protein>
    <submittedName>
        <fullName evidence="1">Polysaccharide biosynthesis protein</fullName>
    </submittedName>
</protein>
<dbReference type="InterPro" id="IPR029044">
    <property type="entry name" value="Nucleotide-diphossugar_trans"/>
</dbReference>
<accession>A0AAU9B6A3</accession>
<evidence type="ECO:0000313" key="1">
    <source>
        <dbReference type="EMBL" id="BCL40614.1"/>
    </source>
</evidence>
<dbReference type="Pfam" id="PF05704">
    <property type="entry name" value="Caps_synth"/>
    <property type="match status" value="1"/>
</dbReference>
<proteinExistence type="predicted"/>